<keyword evidence="6" id="KW-0902">Two-component regulatory system</keyword>
<dbReference type="InterPro" id="IPR003594">
    <property type="entry name" value="HATPase_dom"/>
</dbReference>
<evidence type="ECO:0000313" key="11">
    <source>
        <dbReference type="Proteomes" id="UP000256321"/>
    </source>
</evidence>
<comment type="catalytic activity">
    <reaction evidence="1">
        <text>ATP + protein L-histidine = ADP + protein N-phospho-L-histidine.</text>
        <dbReference type="EC" id="2.7.13.3"/>
    </reaction>
</comment>
<comment type="caution">
    <text evidence="10">The sequence shown here is derived from an EMBL/GenBank/DDBJ whole genome shotgun (WGS) entry which is preliminary data.</text>
</comment>
<name>A0A3D8HD86_9BACT</name>
<dbReference type="InterPro" id="IPR036097">
    <property type="entry name" value="HisK_dim/P_sf"/>
</dbReference>
<reference evidence="10 11" key="1">
    <citation type="submission" date="2018-07" db="EMBL/GenBank/DDBJ databases">
        <title>Parabacteroides acidifaciens nov. sp., isolated from human feces.</title>
        <authorList>
            <person name="Wang Y.J."/>
        </authorList>
    </citation>
    <scope>NUCLEOTIDE SEQUENCE [LARGE SCALE GENOMIC DNA]</scope>
    <source>
        <strain evidence="10 11">426-9</strain>
    </source>
</reference>
<dbReference type="Gene3D" id="3.30.565.10">
    <property type="entry name" value="Histidine kinase-like ATPase, C-terminal domain"/>
    <property type="match status" value="1"/>
</dbReference>
<keyword evidence="7" id="KW-1133">Transmembrane helix</keyword>
<evidence type="ECO:0000256" key="3">
    <source>
        <dbReference type="ARBA" id="ARBA00022553"/>
    </source>
</evidence>
<evidence type="ECO:0000313" key="9">
    <source>
        <dbReference type="EMBL" id="MBC8602331.1"/>
    </source>
</evidence>
<evidence type="ECO:0000256" key="1">
    <source>
        <dbReference type="ARBA" id="ARBA00000085"/>
    </source>
</evidence>
<protein>
    <recommendedName>
        <fullName evidence="2">histidine kinase</fullName>
        <ecNumber evidence="2">2.7.13.3</ecNumber>
    </recommendedName>
</protein>
<keyword evidence="7" id="KW-0472">Membrane</keyword>
<evidence type="ECO:0000256" key="4">
    <source>
        <dbReference type="ARBA" id="ARBA00022679"/>
    </source>
</evidence>
<dbReference type="SMART" id="SM00387">
    <property type="entry name" value="HATPase_c"/>
    <property type="match status" value="1"/>
</dbReference>
<organism evidence="10 11">
    <name type="scientific">Parabacteroides acidifaciens</name>
    <dbReference type="NCBI Taxonomy" id="2290935"/>
    <lineage>
        <taxon>Bacteria</taxon>
        <taxon>Pseudomonadati</taxon>
        <taxon>Bacteroidota</taxon>
        <taxon>Bacteroidia</taxon>
        <taxon>Bacteroidales</taxon>
        <taxon>Tannerellaceae</taxon>
        <taxon>Parabacteroides</taxon>
    </lineage>
</organism>
<dbReference type="Proteomes" id="UP000256321">
    <property type="component" value="Unassembled WGS sequence"/>
</dbReference>
<evidence type="ECO:0000256" key="7">
    <source>
        <dbReference type="SAM" id="Phobius"/>
    </source>
</evidence>
<dbReference type="PROSITE" id="PS51257">
    <property type="entry name" value="PROKAR_LIPOPROTEIN"/>
    <property type="match status" value="1"/>
</dbReference>
<dbReference type="InterPro" id="IPR004358">
    <property type="entry name" value="Sig_transdc_His_kin-like_C"/>
</dbReference>
<dbReference type="CDD" id="cd00082">
    <property type="entry name" value="HisKA"/>
    <property type="match status" value="1"/>
</dbReference>
<dbReference type="PANTHER" id="PTHR43711:SF31">
    <property type="entry name" value="HISTIDINE KINASE"/>
    <property type="match status" value="1"/>
</dbReference>
<dbReference type="GO" id="GO:0000155">
    <property type="term" value="F:phosphorelay sensor kinase activity"/>
    <property type="evidence" value="ECO:0007669"/>
    <property type="project" value="InterPro"/>
</dbReference>
<dbReference type="InterPro" id="IPR003661">
    <property type="entry name" value="HisK_dim/P_dom"/>
</dbReference>
<dbReference type="Pfam" id="PF02518">
    <property type="entry name" value="HATPase_c"/>
    <property type="match status" value="1"/>
</dbReference>
<dbReference type="Proteomes" id="UP000629596">
    <property type="component" value="Unassembled WGS sequence"/>
</dbReference>
<keyword evidence="4" id="KW-0808">Transferase</keyword>
<dbReference type="SMART" id="SM00388">
    <property type="entry name" value="HisKA"/>
    <property type="match status" value="1"/>
</dbReference>
<dbReference type="Gene3D" id="1.10.287.130">
    <property type="match status" value="1"/>
</dbReference>
<dbReference type="InterPro" id="IPR005467">
    <property type="entry name" value="His_kinase_dom"/>
</dbReference>
<dbReference type="RefSeq" id="WP_115499836.1">
    <property type="nucleotide sequence ID" value="NZ_JACRTI010000026.1"/>
</dbReference>
<dbReference type="PRINTS" id="PR00344">
    <property type="entry name" value="BCTRLSENSOR"/>
</dbReference>
<dbReference type="EMBL" id="QREV01000026">
    <property type="protein sequence ID" value="RDU48949.1"/>
    <property type="molecule type" value="Genomic_DNA"/>
</dbReference>
<dbReference type="SUPFAM" id="SSF55874">
    <property type="entry name" value="ATPase domain of HSP90 chaperone/DNA topoisomerase II/histidine kinase"/>
    <property type="match status" value="1"/>
</dbReference>
<accession>A0A3D8HD86</accession>
<feature type="transmembrane region" description="Helical" evidence="7">
    <location>
        <begin position="374"/>
        <end position="397"/>
    </location>
</feature>
<keyword evidence="12" id="KW-1185">Reference proteome</keyword>
<gene>
    <name evidence="10" type="ORF">DWU89_11775</name>
    <name evidence="9" type="ORF">H8784_11475</name>
</gene>
<evidence type="ECO:0000256" key="2">
    <source>
        <dbReference type="ARBA" id="ARBA00012438"/>
    </source>
</evidence>
<dbReference type="EMBL" id="JACRTI010000026">
    <property type="protein sequence ID" value="MBC8602331.1"/>
    <property type="molecule type" value="Genomic_DNA"/>
</dbReference>
<evidence type="ECO:0000259" key="8">
    <source>
        <dbReference type="PROSITE" id="PS50109"/>
    </source>
</evidence>
<dbReference type="InterPro" id="IPR036890">
    <property type="entry name" value="HATPase_C_sf"/>
</dbReference>
<evidence type="ECO:0000313" key="12">
    <source>
        <dbReference type="Proteomes" id="UP000629596"/>
    </source>
</evidence>
<evidence type="ECO:0000256" key="5">
    <source>
        <dbReference type="ARBA" id="ARBA00022777"/>
    </source>
</evidence>
<sequence length="770" mass="89696">MQKNQTLHIYFLICILSILTGTSCNDSYEKRRILVIHSYEAEYAGYKHNGEKIQQQFHRQKIHADIRTFYLDCDSYREKDELNRMYNFLDTTANWKPEIILVYDDQATYSLMACEHPLVKQTPVVFAGVNYPNWKLLKQYPNVTGFWDKPEFMKTVEQIEKLFGPMRIHFWLDNTYLGRQTMELFISEIDPLRMKEYAPSLNVINENGFFHVLRDTIQHNNQLFTNNNILPAKPAHTIFNFINSRETSSNNLLWVLSGLHRHSVFVQSKRDFTSKRLGLFASSPTFTVINEGFGVGEGLTGGYLTSTEDEIKISVDRAIELLRGKAISETPITQSPKQFVLDWIEMQRWHISRKNIPASYQIINMPLTERYKTLFITLGILLLLIVTTVILSLLRLYRKENRTKKETQKSLRKSERFLSLALSGGKVFAYQLKDYTFYFDNEFYTNAGLEQKPILINEYLDHLHPGDIQVFKKDIQRAYSGEIMENISQIRCNFDGKGYQWWEFRYTYNKEDDAFNGLCLNIQQKKKAEQELIEARQKAEESDKMKSTFLANMSHEIRTPLNAIVGFSNIIASNEVELEIEEKVEFVRLINNNCDLLLKLINDILDLSRIESGRMEFTFTRQNLTTLINDIYQTHQLLLPAEVKLIQETPETPIFIETDRHRLTQVITNLINNAVKFTQKGYIKLGYKYSEADSSVYITIEDTGIGIPKEKQKAIFERFNKLDEFAQGTGLGLSICQVIVKRLKGHITLQSEERKGSRFTVCLPLIDHQQ</sequence>
<reference evidence="9 12" key="2">
    <citation type="submission" date="2020-08" db="EMBL/GenBank/DDBJ databases">
        <title>Genome public.</title>
        <authorList>
            <person name="Liu C."/>
            <person name="Sun Q."/>
        </authorList>
    </citation>
    <scope>NUCLEOTIDE SEQUENCE [LARGE SCALE GENOMIC DNA]</scope>
    <source>
        <strain evidence="9 12">426_9</strain>
    </source>
</reference>
<dbReference type="AlphaFoldDB" id="A0A3D8HD86"/>
<evidence type="ECO:0000256" key="6">
    <source>
        <dbReference type="ARBA" id="ARBA00023012"/>
    </source>
</evidence>
<dbReference type="Pfam" id="PF00512">
    <property type="entry name" value="HisKA"/>
    <property type="match status" value="1"/>
</dbReference>
<keyword evidence="5 10" id="KW-0418">Kinase</keyword>
<proteinExistence type="predicted"/>
<dbReference type="FunFam" id="3.30.565.10:FF:000006">
    <property type="entry name" value="Sensor histidine kinase WalK"/>
    <property type="match status" value="1"/>
</dbReference>
<feature type="domain" description="Histidine kinase" evidence="8">
    <location>
        <begin position="552"/>
        <end position="767"/>
    </location>
</feature>
<dbReference type="PROSITE" id="PS50109">
    <property type="entry name" value="HIS_KIN"/>
    <property type="match status" value="1"/>
</dbReference>
<keyword evidence="7" id="KW-0812">Transmembrane</keyword>
<keyword evidence="3" id="KW-0597">Phosphoprotein</keyword>
<dbReference type="InterPro" id="IPR050736">
    <property type="entry name" value="Sensor_HK_Regulatory"/>
</dbReference>
<evidence type="ECO:0000313" key="10">
    <source>
        <dbReference type="EMBL" id="RDU48949.1"/>
    </source>
</evidence>
<dbReference type="EC" id="2.7.13.3" evidence="2"/>
<dbReference type="SUPFAM" id="SSF47384">
    <property type="entry name" value="Homodimeric domain of signal transducing histidine kinase"/>
    <property type="match status" value="1"/>
</dbReference>
<dbReference type="PANTHER" id="PTHR43711">
    <property type="entry name" value="TWO-COMPONENT HISTIDINE KINASE"/>
    <property type="match status" value="1"/>
</dbReference>